<accession>A0AAD7J5J8</accession>
<dbReference type="Proteomes" id="UP001215598">
    <property type="component" value="Unassembled WGS sequence"/>
</dbReference>
<dbReference type="GO" id="GO:0004497">
    <property type="term" value="F:monooxygenase activity"/>
    <property type="evidence" value="ECO:0007669"/>
    <property type="project" value="UniProtKB-KW"/>
</dbReference>
<dbReference type="PANTHER" id="PTHR13789">
    <property type="entry name" value="MONOOXYGENASE"/>
    <property type="match status" value="1"/>
</dbReference>
<evidence type="ECO:0000256" key="5">
    <source>
        <dbReference type="ARBA" id="ARBA00023033"/>
    </source>
</evidence>
<dbReference type="AlphaFoldDB" id="A0AAD7J5J8"/>
<protein>
    <submittedName>
        <fullName evidence="7">FAD/NAD(P)-binding domain-containing protein</fullName>
    </submittedName>
</protein>
<name>A0AAD7J5J8_9AGAR</name>
<evidence type="ECO:0000256" key="4">
    <source>
        <dbReference type="ARBA" id="ARBA00023002"/>
    </source>
</evidence>
<reference evidence="7" key="1">
    <citation type="submission" date="2023-03" db="EMBL/GenBank/DDBJ databases">
        <title>Massive genome expansion in bonnet fungi (Mycena s.s.) driven by repeated elements and novel gene families across ecological guilds.</title>
        <authorList>
            <consortium name="Lawrence Berkeley National Laboratory"/>
            <person name="Harder C.B."/>
            <person name="Miyauchi S."/>
            <person name="Viragh M."/>
            <person name="Kuo A."/>
            <person name="Thoen E."/>
            <person name="Andreopoulos B."/>
            <person name="Lu D."/>
            <person name="Skrede I."/>
            <person name="Drula E."/>
            <person name="Henrissat B."/>
            <person name="Morin E."/>
            <person name="Kohler A."/>
            <person name="Barry K."/>
            <person name="LaButti K."/>
            <person name="Morin E."/>
            <person name="Salamov A."/>
            <person name="Lipzen A."/>
            <person name="Mereny Z."/>
            <person name="Hegedus B."/>
            <person name="Baldrian P."/>
            <person name="Stursova M."/>
            <person name="Weitz H."/>
            <person name="Taylor A."/>
            <person name="Grigoriev I.V."/>
            <person name="Nagy L.G."/>
            <person name="Martin F."/>
            <person name="Kauserud H."/>
        </authorList>
    </citation>
    <scope>NUCLEOTIDE SEQUENCE</scope>
    <source>
        <strain evidence="7">CBHHK182m</strain>
    </source>
</reference>
<keyword evidence="8" id="KW-1185">Reference proteome</keyword>
<evidence type="ECO:0000256" key="3">
    <source>
        <dbReference type="ARBA" id="ARBA00022827"/>
    </source>
</evidence>
<evidence type="ECO:0000313" key="8">
    <source>
        <dbReference type="Proteomes" id="UP001215598"/>
    </source>
</evidence>
<dbReference type="InterPro" id="IPR050493">
    <property type="entry name" value="FAD-dep_Monooxygenase_BioMet"/>
</dbReference>
<evidence type="ECO:0000256" key="2">
    <source>
        <dbReference type="ARBA" id="ARBA00022630"/>
    </source>
</evidence>
<dbReference type="GO" id="GO:0071949">
    <property type="term" value="F:FAD binding"/>
    <property type="evidence" value="ECO:0007669"/>
    <property type="project" value="InterPro"/>
</dbReference>
<dbReference type="InterPro" id="IPR002938">
    <property type="entry name" value="FAD-bd"/>
</dbReference>
<keyword evidence="2" id="KW-0285">Flavoprotein</keyword>
<evidence type="ECO:0000256" key="1">
    <source>
        <dbReference type="ARBA" id="ARBA00007992"/>
    </source>
</evidence>
<sequence length="416" mass="45279">MTTSNYPIRPLNITIVGAGIAGLTAAVALRKNGHLVQIFETSEIKTEIGAALGIQPNSLGVLNHLGVCRENLNGVPFLGNIIFDAKGGEGITRRWLVPGPNKNPGLLCHRSDLHAELKRLAIGVGEGVPARLRLGTEVLECNPEEGSVTLNNGEVVYADIVLGADGINSVIRHNILGRNIRGSPSGWSCFRAVFETDTLAEIPELQWVTEGISGARSVVPKEGPFRMLFVYPCRGGNLINFVGFYTDSQEPVEVRKPIASREDIEAVFRDFDPKFLRLLDLPTHSEIHRWKMRVLPLLPTWINGRAALLGDAAHATLPLLGQGAAMAVEDAGALGCLFPAGTTRDDVQVRLEAYQNLRKDRGEFVNVNSVAQVSRIVNGEIPFARSQEMQSYLLEYDVIEAARKCYEESFGHGSAA</sequence>
<comment type="caution">
    <text evidence="7">The sequence shown here is derived from an EMBL/GenBank/DDBJ whole genome shotgun (WGS) entry which is preliminary data.</text>
</comment>
<feature type="domain" description="FAD-binding" evidence="6">
    <location>
        <begin position="153"/>
        <end position="363"/>
    </location>
</feature>
<dbReference type="EMBL" id="JARKIB010000049">
    <property type="protein sequence ID" value="KAJ7755512.1"/>
    <property type="molecule type" value="Genomic_DNA"/>
</dbReference>
<dbReference type="Gene3D" id="3.50.50.60">
    <property type="entry name" value="FAD/NAD(P)-binding domain"/>
    <property type="match status" value="1"/>
</dbReference>
<keyword evidence="5" id="KW-0503">Monooxygenase</keyword>
<organism evidence="7 8">
    <name type="scientific">Mycena metata</name>
    <dbReference type="NCBI Taxonomy" id="1033252"/>
    <lineage>
        <taxon>Eukaryota</taxon>
        <taxon>Fungi</taxon>
        <taxon>Dikarya</taxon>
        <taxon>Basidiomycota</taxon>
        <taxon>Agaricomycotina</taxon>
        <taxon>Agaricomycetes</taxon>
        <taxon>Agaricomycetidae</taxon>
        <taxon>Agaricales</taxon>
        <taxon>Marasmiineae</taxon>
        <taxon>Mycenaceae</taxon>
        <taxon>Mycena</taxon>
    </lineage>
</organism>
<keyword evidence="4" id="KW-0560">Oxidoreductase</keyword>
<dbReference type="InterPro" id="IPR036188">
    <property type="entry name" value="FAD/NAD-bd_sf"/>
</dbReference>
<proteinExistence type="inferred from homology"/>
<dbReference type="Pfam" id="PF13450">
    <property type="entry name" value="NAD_binding_8"/>
    <property type="match status" value="1"/>
</dbReference>
<dbReference type="PRINTS" id="PR00420">
    <property type="entry name" value="RNGMNOXGNASE"/>
</dbReference>
<evidence type="ECO:0000259" key="6">
    <source>
        <dbReference type="Pfam" id="PF01494"/>
    </source>
</evidence>
<dbReference type="SUPFAM" id="SSF51905">
    <property type="entry name" value="FAD/NAD(P)-binding domain"/>
    <property type="match status" value="1"/>
</dbReference>
<evidence type="ECO:0000313" key="7">
    <source>
        <dbReference type="EMBL" id="KAJ7755512.1"/>
    </source>
</evidence>
<dbReference type="Pfam" id="PF01494">
    <property type="entry name" value="FAD_binding_3"/>
    <property type="match status" value="1"/>
</dbReference>
<dbReference type="SUPFAM" id="SSF54373">
    <property type="entry name" value="FAD-linked reductases, C-terminal domain"/>
    <property type="match status" value="1"/>
</dbReference>
<gene>
    <name evidence="7" type="ORF">B0H16DRAFT_716371</name>
</gene>
<keyword evidence="3" id="KW-0274">FAD</keyword>
<dbReference type="PANTHER" id="PTHR13789:SF314">
    <property type="entry name" value="FAD-BINDING DOMAIN-CONTAINING PROTEIN"/>
    <property type="match status" value="1"/>
</dbReference>
<comment type="similarity">
    <text evidence="1">Belongs to the paxM FAD-dependent monooxygenase family.</text>
</comment>